<dbReference type="Gene3D" id="2.60.120.10">
    <property type="entry name" value="Jelly Rolls"/>
    <property type="match status" value="1"/>
</dbReference>
<organism evidence="1 2">
    <name type="scientific">Apatococcus lobatus</name>
    <dbReference type="NCBI Taxonomy" id="904363"/>
    <lineage>
        <taxon>Eukaryota</taxon>
        <taxon>Viridiplantae</taxon>
        <taxon>Chlorophyta</taxon>
        <taxon>core chlorophytes</taxon>
        <taxon>Trebouxiophyceae</taxon>
        <taxon>Chlorellales</taxon>
        <taxon>Chlorellaceae</taxon>
        <taxon>Apatococcus</taxon>
    </lineage>
</organism>
<gene>
    <name evidence="1" type="ORF">WJX74_009336</name>
</gene>
<dbReference type="InterPro" id="IPR014710">
    <property type="entry name" value="RmlC-like_jellyroll"/>
</dbReference>
<evidence type="ECO:0000313" key="2">
    <source>
        <dbReference type="Proteomes" id="UP001438707"/>
    </source>
</evidence>
<name>A0AAW1RTA4_9CHLO</name>
<comment type="caution">
    <text evidence="1">The sequence shown here is derived from an EMBL/GenBank/DDBJ whole genome shotgun (WGS) entry which is preliminary data.</text>
</comment>
<keyword evidence="2" id="KW-1185">Reference proteome</keyword>
<dbReference type="AlphaFoldDB" id="A0AAW1RTA4"/>
<accession>A0AAW1RTA4</accession>
<protein>
    <submittedName>
        <fullName evidence="1">Uncharacterized protein</fullName>
    </submittedName>
</protein>
<evidence type="ECO:0000313" key="1">
    <source>
        <dbReference type="EMBL" id="KAK9836842.1"/>
    </source>
</evidence>
<dbReference type="EMBL" id="JALJOS010000007">
    <property type="protein sequence ID" value="KAK9836842.1"/>
    <property type="molecule type" value="Genomic_DNA"/>
</dbReference>
<sequence length="139" mass="15035">MQANTLTPNGNQTTNFIQNNPFLATLPNGGNGQGLLHFSFNDNCEEAAFLANFGTRDPGTQSIWNSIMQVPSSILQLSTGIPETNFNSYKQLPLILAPGTGGEECLKRCGLDFQKVNKPLPNAYNPTARWTTATPATSM</sequence>
<dbReference type="Proteomes" id="UP001438707">
    <property type="component" value="Unassembled WGS sequence"/>
</dbReference>
<reference evidence="1 2" key="1">
    <citation type="journal article" date="2024" name="Nat. Commun.">
        <title>Phylogenomics reveals the evolutionary origins of lichenization in chlorophyte algae.</title>
        <authorList>
            <person name="Puginier C."/>
            <person name="Libourel C."/>
            <person name="Otte J."/>
            <person name="Skaloud P."/>
            <person name="Haon M."/>
            <person name="Grisel S."/>
            <person name="Petersen M."/>
            <person name="Berrin J.G."/>
            <person name="Delaux P.M."/>
            <person name="Dal Grande F."/>
            <person name="Keller J."/>
        </authorList>
    </citation>
    <scope>NUCLEOTIDE SEQUENCE [LARGE SCALE GENOMIC DNA]</scope>
    <source>
        <strain evidence="1 2">SAG 2145</strain>
    </source>
</reference>
<proteinExistence type="predicted"/>